<proteinExistence type="predicted"/>
<dbReference type="Gene3D" id="2.40.50.90">
    <property type="match status" value="2"/>
</dbReference>
<evidence type="ECO:0000313" key="2">
    <source>
        <dbReference type="EMBL" id="MCD7458472.1"/>
    </source>
</evidence>
<dbReference type="PANTHER" id="PTHR12302">
    <property type="entry name" value="EBNA2 BINDING PROTEIN P100"/>
    <property type="match status" value="1"/>
</dbReference>
<feature type="domain" description="TNase-like" evidence="1">
    <location>
        <begin position="4"/>
        <end position="54"/>
    </location>
</feature>
<keyword evidence="3" id="KW-1185">Reference proteome</keyword>
<dbReference type="InterPro" id="IPR035437">
    <property type="entry name" value="SNase_OB-fold_sf"/>
</dbReference>
<name>A0ABS8SHS7_DATST</name>
<comment type="caution">
    <text evidence="2">The sequence shown here is derived from an EMBL/GenBank/DDBJ whole genome shotgun (WGS) entry which is preliminary data.</text>
</comment>
<dbReference type="InterPro" id="IPR016071">
    <property type="entry name" value="Staphylococal_nuclease_OB-fold"/>
</dbReference>
<dbReference type="Proteomes" id="UP000823775">
    <property type="component" value="Unassembled WGS sequence"/>
</dbReference>
<gene>
    <name evidence="2" type="ORF">HAX54_038347</name>
</gene>
<evidence type="ECO:0000259" key="1">
    <source>
        <dbReference type="Pfam" id="PF00565"/>
    </source>
</evidence>
<reference evidence="2 3" key="1">
    <citation type="journal article" date="2021" name="BMC Genomics">
        <title>Datura genome reveals duplications of psychoactive alkaloid biosynthetic genes and high mutation rate following tissue culture.</title>
        <authorList>
            <person name="Rajewski A."/>
            <person name="Carter-House D."/>
            <person name="Stajich J."/>
            <person name="Litt A."/>
        </authorList>
    </citation>
    <scope>NUCLEOTIDE SEQUENCE [LARGE SCALE GENOMIC DNA]</scope>
    <source>
        <strain evidence="2">AR-01</strain>
    </source>
</reference>
<protein>
    <recommendedName>
        <fullName evidence="1">TNase-like domain-containing protein</fullName>
    </recommendedName>
</protein>
<dbReference type="EMBL" id="JACEIK010000522">
    <property type="protein sequence ID" value="MCD7458472.1"/>
    <property type="molecule type" value="Genomic_DNA"/>
</dbReference>
<accession>A0ABS8SHS7</accession>
<dbReference type="SUPFAM" id="SSF50199">
    <property type="entry name" value="Staphylococcal nuclease"/>
    <property type="match status" value="2"/>
</dbReference>
<feature type="domain" description="TNase-like" evidence="1">
    <location>
        <begin position="77"/>
        <end position="127"/>
    </location>
</feature>
<dbReference type="Pfam" id="PF00565">
    <property type="entry name" value="SNase"/>
    <property type="match status" value="2"/>
</dbReference>
<organism evidence="2 3">
    <name type="scientific">Datura stramonium</name>
    <name type="common">Jimsonweed</name>
    <name type="synonym">Common thornapple</name>
    <dbReference type="NCBI Taxonomy" id="4076"/>
    <lineage>
        <taxon>Eukaryota</taxon>
        <taxon>Viridiplantae</taxon>
        <taxon>Streptophyta</taxon>
        <taxon>Embryophyta</taxon>
        <taxon>Tracheophyta</taxon>
        <taxon>Spermatophyta</taxon>
        <taxon>Magnoliopsida</taxon>
        <taxon>eudicotyledons</taxon>
        <taxon>Gunneridae</taxon>
        <taxon>Pentapetalae</taxon>
        <taxon>asterids</taxon>
        <taxon>lamiids</taxon>
        <taxon>Solanales</taxon>
        <taxon>Solanaceae</taxon>
        <taxon>Solanoideae</taxon>
        <taxon>Datureae</taxon>
        <taxon>Datura</taxon>
    </lineage>
</organism>
<sequence>MAEKQSILPKLVRIVLEGVDKYSNLIGSVYYPDGESAKDLGLELIENGYAKYVDWSGKVKGQGTGTIFLVTLVDPESDVSVNASLLKEGLARMEKRKRWEPKDKQQALDELEKYQTEARDKRLAMWEYGDVESDDEDSAIPARKAAGKR</sequence>
<dbReference type="PANTHER" id="PTHR12302:SF2">
    <property type="entry name" value="STAPHYLOCOCCAL NUCLEASE DOMAIN-CONTAINING PROTEIN 1"/>
    <property type="match status" value="1"/>
</dbReference>
<evidence type="ECO:0000313" key="3">
    <source>
        <dbReference type="Proteomes" id="UP000823775"/>
    </source>
</evidence>